<dbReference type="InterPro" id="IPR002616">
    <property type="entry name" value="tRNA_ribo_trans-like"/>
</dbReference>
<evidence type="ECO:0000313" key="4">
    <source>
        <dbReference type="Proteomes" id="UP001530400"/>
    </source>
</evidence>
<feature type="region of interest" description="Disordered" evidence="1">
    <location>
        <begin position="74"/>
        <end position="120"/>
    </location>
</feature>
<comment type="caution">
    <text evidence="3">The sequence shown here is derived from an EMBL/GenBank/DDBJ whole genome shotgun (WGS) entry which is preliminary data.</text>
</comment>
<protein>
    <recommendedName>
        <fullName evidence="2">tRNA-guanine(15) transglycosylase-like domain-containing protein</fullName>
    </recommendedName>
</protein>
<keyword evidence="4" id="KW-1185">Reference proteome</keyword>
<dbReference type="AlphaFoldDB" id="A0ABD3MTS3"/>
<evidence type="ECO:0000259" key="2">
    <source>
        <dbReference type="Pfam" id="PF01702"/>
    </source>
</evidence>
<dbReference type="PANTHER" id="PTHR46064">
    <property type="entry name" value="QUEUINE TRNA-RIBOSYLTRANSFERASE ACCESSORY SUBUNIT 2"/>
    <property type="match status" value="1"/>
</dbReference>
<dbReference type="Pfam" id="PF01702">
    <property type="entry name" value="TGT"/>
    <property type="match status" value="1"/>
</dbReference>
<proteinExistence type="predicted"/>
<feature type="region of interest" description="Disordered" evidence="1">
    <location>
        <begin position="175"/>
        <end position="208"/>
    </location>
</feature>
<accession>A0ABD3MTS3</accession>
<feature type="domain" description="tRNA-guanine(15) transglycosylase-like" evidence="2">
    <location>
        <begin position="394"/>
        <end position="565"/>
    </location>
</feature>
<sequence length="571" mass="62839">MEAAAQDTPSFRLLLHSRDGCVPHLTPRLLDQIFCADASDPSNTEWTWYRDHLILGLAATDTCITPVYSNKRRRNENDDVTTNSKKKRKTDTAADGQVESNDGDDADNKSNDAKKPSGYTFLTPAKTRAICNAVNSNSTDSTKNDTDPAAQNYIHDYLRVPTYIRTMVVPTFSFAASPQTGTDGTKKFTSSKQSQNGSGKDKRQKNQKIEQQLVHKGTQNSVAIYTPHGWQSITPEQYGGAVASLAYPSEYAINDVGAVGLFDHLNITTQAPALFSKDQSGDISILKKQALKKITVSYQKCITWSSRVQTSVTSSNENCAMPSLWIPINIFTTFFPEHVLTKSFAAMKQNFLAESPNVAIVGWEAFPTNLHHVEKRKVLNKLLNTIESMTSSASLSTPKQVLVLAVNDVASILVAAREGVSIVGTDLVRVLSTEGIALVLDLTPTTTTTAKAERSTARDHQGGTLDLNDTKCAQDSQPILKGCTCLTCRVRKASIRPVGYSHFQKEAADETETPAFSRAYIHHLIRAKEMLADTLLFIHNLHQMVMLFHKLSEARAASKLESFCNFVESQL</sequence>
<dbReference type="Gene3D" id="3.20.20.105">
    <property type="entry name" value="Queuine tRNA-ribosyltransferase-like"/>
    <property type="match status" value="1"/>
</dbReference>
<dbReference type="InterPro" id="IPR036511">
    <property type="entry name" value="TGT-like_sf"/>
</dbReference>
<evidence type="ECO:0000256" key="1">
    <source>
        <dbReference type="SAM" id="MobiDB-lite"/>
    </source>
</evidence>
<organism evidence="3 4">
    <name type="scientific">Cyclotella atomus</name>
    <dbReference type="NCBI Taxonomy" id="382360"/>
    <lineage>
        <taxon>Eukaryota</taxon>
        <taxon>Sar</taxon>
        <taxon>Stramenopiles</taxon>
        <taxon>Ochrophyta</taxon>
        <taxon>Bacillariophyta</taxon>
        <taxon>Coscinodiscophyceae</taxon>
        <taxon>Thalassiosirophycidae</taxon>
        <taxon>Stephanodiscales</taxon>
        <taxon>Stephanodiscaceae</taxon>
        <taxon>Cyclotella</taxon>
    </lineage>
</organism>
<reference evidence="3 4" key="1">
    <citation type="submission" date="2024-10" db="EMBL/GenBank/DDBJ databases">
        <title>Updated reference genomes for cyclostephanoid diatoms.</title>
        <authorList>
            <person name="Roberts W.R."/>
            <person name="Alverson A.J."/>
        </authorList>
    </citation>
    <scope>NUCLEOTIDE SEQUENCE [LARGE SCALE GENOMIC DNA]</scope>
    <source>
        <strain evidence="3 4">AJA010-31</strain>
    </source>
</reference>
<name>A0ABD3MTS3_9STRA</name>
<dbReference type="PANTHER" id="PTHR46064:SF1">
    <property type="entry name" value="QUEUINE TRNA-RIBOSYLTRANSFERASE ACCESSORY SUBUNIT 2"/>
    <property type="match status" value="1"/>
</dbReference>
<dbReference type="EMBL" id="JALLPJ020001369">
    <property type="protein sequence ID" value="KAL3767350.1"/>
    <property type="molecule type" value="Genomic_DNA"/>
</dbReference>
<evidence type="ECO:0000313" key="3">
    <source>
        <dbReference type="EMBL" id="KAL3767350.1"/>
    </source>
</evidence>
<feature type="compositionally biased region" description="Polar residues" evidence="1">
    <location>
        <begin position="175"/>
        <end position="198"/>
    </location>
</feature>
<dbReference type="InterPro" id="IPR050852">
    <property type="entry name" value="Queuine_tRNA-ribosyltrfase"/>
</dbReference>
<dbReference type="SUPFAM" id="SSF51713">
    <property type="entry name" value="tRNA-guanine transglycosylase"/>
    <property type="match status" value="1"/>
</dbReference>
<feature type="compositionally biased region" description="Basic and acidic residues" evidence="1">
    <location>
        <begin position="106"/>
        <end position="115"/>
    </location>
</feature>
<dbReference type="Proteomes" id="UP001530400">
    <property type="component" value="Unassembled WGS sequence"/>
</dbReference>
<gene>
    <name evidence="3" type="ORF">ACHAWO_007293</name>
</gene>